<protein>
    <submittedName>
        <fullName evidence="1">Uncharacterized protein</fullName>
    </submittedName>
</protein>
<evidence type="ECO:0000313" key="1">
    <source>
        <dbReference type="EMBL" id="CAD7272361.1"/>
    </source>
</evidence>
<dbReference type="EMBL" id="CAJPEX010000023">
    <property type="protein sequence ID" value="CAG0912513.1"/>
    <property type="molecule type" value="Genomic_DNA"/>
</dbReference>
<reference evidence="1" key="1">
    <citation type="submission" date="2020-11" db="EMBL/GenBank/DDBJ databases">
        <authorList>
            <person name="Tran Van P."/>
        </authorList>
    </citation>
    <scope>NUCLEOTIDE SEQUENCE</scope>
</reference>
<sequence length="123" mass="12444">MTAATGHQQQYLQAPSQAAAAAAAAAAAQLVSPAAMLAAANAGHVYQPEQFYQMSAVNGALTTHSPYQNGLTAADYPAVAAAQLLQSQQAQSYAAGFAASPHLTAMAAHYQAPATSVADSRLQ</sequence>
<proteinExistence type="predicted"/>
<dbReference type="Proteomes" id="UP000678499">
    <property type="component" value="Unassembled WGS sequence"/>
</dbReference>
<dbReference type="AlphaFoldDB" id="A0A7R9G8W1"/>
<keyword evidence="2" id="KW-1185">Reference proteome</keyword>
<name>A0A7R9G8W1_9CRUS</name>
<evidence type="ECO:0000313" key="2">
    <source>
        <dbReference type="Proteomes" id="UP000678499"/>
    </source>
</evidence>
<gene>
    <name evidence="1" type="ORF">NMOB1V02_LOCUS303</name>
</gene>
<accession>A0A7R9G8W1</accession>
<organism evidence="1">
    <name type="scientific">Notodromas monacha</name>
    <dbReference type="NCBI Taxonomy" id="399045"/>
    <lineage>
        <taxon>Eukaryota</taxon>
        <taxon>Metazoa</taxon>
        <taxon>Ecdysozoa</taxon>
        <taxon>Arthropoda</taxon>
        <taxon>Crustacea</taxon>
        <taxon>Oligostraca</taxon>
        <taxon>Ostracoda</taxon>
        <taxon>Podocopa</taxon>
        <taxon>Podocopida</taxon>
        <taxon>Cypridocopina</taxon>
        <taxon>Cypridoidea</taxon>
        <taxon>Cyprididae</taxon>
        <taxon>Notodromas</taxon>
    </lineage>
</organism>
<dbReference type="EMBL" id="OA882060">
    <property type="protein sequence ID" value="CAD7272361.1"/>
    <property type="molecule type" value="Genomic_DNA"/>
</dbReference>